<dbReference type="InterPro" id="IPR039891">
    <property type="entry name" value="VWA8"/>
</dbReference>
<dbReference type="PANTHER" id="PTHR21610">
    <property type="entry name" value="VON WILLEBRAND FACTOR A DOMAIN-CONTAINING PROTEIN 8"/>
    <property type="match status" value="1"/>
</dbReference>
<dbReference type="PANTHER" id="PTHR21610:SF9">
    <property type="entry name" value="VON WILLEBRAND FACTOR A DOMAIN-CONTAINING PROTEIN 8"/>
    <property type="match status" value="1"/>
</dbReference>
<gene>
    <name evidence="1" type="ORF">TDIB3V08_LOCUS3820</name>
</gene>
<proteinExistence type="predicted"/>
<protein>
    <submittedName>
        <fullName evidence="1">Uncharacterized protein</fullName>
    </submittedName>
</protein>
<dbReference type="AlphaFoldDB" id="A0A7R8Z613"/>
<sequence length="367" mass="40275">MSLDRSQARVCCSEASESCDGVRSAYRPSEQVGNSQTVGSTLFSTLKGGRVAPAPPPPPPRCHLVVSGPGSVSPHLSLSGQMRNWSVLDQNLRAATQRLTRTRYIGHVPSSGLLHIFPLIRYVRVSAYASWMRSRQVDSSVPVLRKPNDRTRNSSIRPWKPVGSRGGRGAYLFRFSHGPQDHLDRLHTLAPSVDPAQISHLLSCCYALLSQESTSLGLPDFPADNLETAVAILVSETCAIILFLKLIGSLPFRQFNVQDQERFPSLPPYEVLYRLYPYKCFVGREGKQAVEDILNTFNITGDRKPAVALQQITLPQGQYSGQAQLSVNGQQSDVKVNNKLGTHFGGHVLKSVSLTIDWTADDGEIGV</sequence>
<dbReference type="EMBL" id="OA565682">
    <property type="protein sequence ID" value="CAD7197514.1"/>
    <property type="molecule type" value="Genomic_DNA"/>
</dbReference>
<evidence type="ECO:0000313" key="1">
    <source>
        <dbReference type="EMBL" id="CAD7197514.1"/>
    </source>
</evidence>
<name>A0A7R8Z613_TIMDO</name>
<dbReference type="GO" id="GO:0005737">
    <property type="term" value="C:cytoplasm"/>
    <property type="evidence" value="ECO:0007669"/>
    <property type="project" value="TreeGrafter"/>
</dbReference>
<organism evidence="1">
    <name type="scientific">Timema douglasi</name>
    <name type="common">Walking stick</name>
    <dbReference type="NCBI Taxonomy" id="61478"/>
    <lineage>
        <taxon>Eukaryota</taxon>
        <taxon>Metazoa</taxon>
        <taxon>Ecdysozoa</taxon>
        <taxon>Arthropoda</taxon>
        <taxon>Hexapoda</taxon>
        <taxon>Insecta</taxon>
        <taxon>Pterygota</taxon>
        <taxon>Neoptera</taxon>
        <taxon>Polyneoptera</taxon>
        <taxon>Phasmatodea</taxon>
        <taxon>Timematodea</taxon>
        <taxon>Timematoidea</taxon>
        <taxon>Timematidae</taxon>
        <taxon>Timema</taxon>
    </lineage>
</organism>
<accession>A0A7R8Z613</accession>
<reference evidence="1" key="1">
    <citation type="submission" date="2020-11" db="EMBL/GenBank/DDBJ databases">
        <authorList>
            <person name="Tran Van P."/>
        </authorList>
    </citation>
    <scope>NUCLEOTIDE SEQUENCE</scope>
</reference>